<dbReference type="InterPro" id="IPR050077">
    <property type="entry name" value="LexA_repressor"/>
</dbReference>
<dbReference type="GO" id="GO:0006355">
    <property type="term" value="P:regulation of DNA-templated transcription"/>
    <property type="evidence" value="ECO:0007669"/>
    <property type="project" value="InterPro"/>
</dbReference>
<dbReference type="GO" id="GO:0016020">
    <property type="term" value="C:membrane"/>
    <property type="evidence" value="ECO:0007669"/>
    <property type="project" value="InterPro"/>
</dbReference>
<dbReference type="PROSITE" id="PS50943">
    <property type="entry name" value="HTH_CROC1"/>
    <property type="match status" value="1"/>
</dbReference>
<evidence type="ECO:0000256" key="4">
    <source>
        <dbReference type="ARBA" id="ARBA00022801"/>
    </source>
</evidence>
<evidence type="ECO:0000256" key="3">
    <source>
        <dbReference type="ARBA" id="ARBA00022763"/>
    </source>
</evidence>
<dbReference type="GO" id="GO:0006508">
    <property type="term" value="P:proteolysis"/>
    <property type="evidence" value="ECO:0007669"/>
    <property type="project" value="UniProtKB-KW"/>
</dbReference>
<comment type="caution">
    <text evidence="9">The sequence shown here is derived from an EMBL/GenBank/DDBJ whole genome shotgun (WGS) entry which is preliminary data.</text>
</comment>
<keyword evidence="4 9" id="KW-0378">Hydrolase</keyword>
<dbReference type="InterPro" id="IPR019756">
    <property type="entry name" value="Pept_S26A_signal_pept_1_Ser-AS"/>
</dbReference>
<dbReference type="CDD" id="cd06529">
    <property type="entry name" value="S24_LexA-like"/>
    <property type="match status" value="1"/>
</dbReference>
<keyword evidence="2" id="KW-0645">Protease</keyword>
<keyword evidence="5" id="KW-0068">Autocatalytic cleavage</keyword>
<dbReference type="InterPro" id="IPR010982">
    <property type="entry name" value="Lambda_DNA-bd_dom_sf"/>
</dbReference>
<dbReference type="SUPFAM" id="SSF51306">
    <property type="entry name" value="LexA/Signal peptidase"/>
    <property type="match status" value="1"/>
</dbReference>
<feature type="domain" description="HTH cro/C1-type" evidence="8">
    <location>
        <begin position="23"/>
        <end position="60"/>
    </location>
</feature>
<dbReference type="CDD" id="cd00093">
    <property type="entry name" value="HTH_XRE"/>
    <property type="match status" value="1"/>
</dbReference>
<dbReference type="GO" id="GO:0009432">
    <property type="term" value="P:SOS response"/>
    <property type="evidence" value="ECO:0007669"/>
    <property type="project" value="UniProtKB-KW"/>
</dbReference>
<evidence type="ECO:0000256" key="2">
    <source>
        <dbReference type="ARBA" id="ARBA00022670"/>
    </source>
</evidence>
<proteinExistence type="inferred from homology"/>
<dbReference type="SUPFAM" id="SSF47413">
    <property type="entry name" value="lambda repressor-like DNA-binding domains"/>
    <property type="match status" value="1"/>
</dbReference>
<evidence type="ECO:0000256" key="6">
    <source>
        <dbReference type="ARBA" id="ARBA00023204"/>
    </source>
</evidence>
<dbReference type="InterPro" id="IPR015927">
    <property type="entry name" value="Peptidase_S24_S26A/B/C"/>
</dbReference>
<gene>
    <name evidence="9" type="primary">lexA_32</name>
    <name evidence="9" type="ORF">SDC9_89735</name>
</gene>
<evidence type="ECO:0000313" key="9">
    <source>
        <dbReference type="EMBL" id="MPM43062.1"/>
    </source>
</evidence>
<keyword evidence="3" id="KW-0227">DNA damage</keyword>
<name>A0A644ZQC5_9ZZZZ</name>
<dbReference type="GO" id="GO:0004252">
    <property type="term" value="F:serine-type endopeptidase activity"/>
    <property type="evidence" value="ECO:0007669"/>
    <property type="project" value="UniProtKB-EC"/>
</dbReference>
<dbReference type="PRINTS" id="PR00726">
    <property type="entry name" value="LEXASERPTASE"/>
</dbReference>
<dbReference type="PROSITE" id="PS00501">
    <property type="entry name" value="SPASE_I_1"/>
    <property type="match status" value="1"/>
</dbReference>
<dbReference type="EC" id="3.4.21.88" evidence="9"/>
<keyword evidence="6" id="KW-0234">DNA repair</keyword>
<dbReference type="EMBL" id="VSSQ01009960">
    <property type="protein sequence ID" value="MPM43062.1"/>
    <property type="molecule type" value="Genomic_DNA"/>
</dbReference>
<accession>A0A644ZQC5</accession>
<sequence>MFFDTFEELCKNRDVSPSRACIEMGLSRSLAAKWKNTKATPSAEVLSKAAQYFGVTIDRLIGRSCLDPYHPPVSSRPGSRWIPVLGQVVAGVPIEAVEEILDWEEIDAKTACQGEHFALKIKGDSMQPALMEGDVVIVRRQPTAENGDIVVALVNGNEATVKRIKSRAEGLMLIPNNPAYEPMFYTNEEIENLPLNILGVAIEVRRSLYAK</sequence>
<dbReference type="PANTHER" id="PTHR33516:SF2">
    <property type="entry name" value="LEXA REPRESSOR-RELATED"/>
    <property type="match status" value="1"/>
</dbReference>
<dbReference type="InterPro" id="IPR006197">
    <property type="entry name" value="Peptidase_S24_LexA"/>
</dbReference>
<organism evidence="9">
    <name type="scientific">bioreactor metagenome</name>
    <dbReference type="NCBI Taxonomy" id="1076179"/>
    <lineage>
        <taxon>unclassified sequences</taxon>
        <taxon>metagenomes</taxon>
        <taxon>ecological metagenomes</taxon>
    </lineage>
</organism>
<keyword evidence="7" id="KW-0742">SOS response</keyword>
<dbReference type="InterPro" id="IPR001387">
    <property type="entry name" value="Cro/C1-type_HTH"/>
</dbReference>
<evidence type="ECO:0000256" key="1">
    <source>
        <dbReference type="ARBA" id="ARBA00007484"/>
    </source>
</evidence>
<dbReference type="SMART" id="SM00530">
    <property type="entry name" value="HTH_XRE"/>
    <property type="match status" value="1"/>
</dbReference>
<protein>
    <submittedName>
        <fullName evidence="9">LexA repressor</fullName>
        <ecNumber evidence="9">3.4.21.88</ecNumber>
    </submittedName>
</protein>
<dbReference type="AlphaFoldDB" id="A0A644ZQC5"/>
<evidence type="ECO:0000256" key="7">
    <source>
        <dbReference type="ARBA" id="ARBA00023236"/>
    </source>
</evidence>
<reference evidence="9" key="1">
    <citation type="submission" date="2019-08" db="EMBL/GenBank/DDBJ databases">
        <authorList>
            <person name="Kucharzyk K."/>
            <person name="Murdoch R.W."/>
            <person name="Higgins S."/>
            <person name="Loffler F."/>
        </authorList>
    </citation>
    <scope>NUCLEOTIDE SEQUENCE</scope>
</reference>
<dbReference type="InterPro" id="IPR036286">
    <property type="entry name" value="LexA/Signal_pep-like_sf"/>
</dbReference>
<dbReference type="InterPro" id="IPR039418">
    <property type="entry name" value="LexA-like"/>
</dbReference>
<evidence type="ECO:0000256" key="5">
    <source>
        <dbReference type="ARBA" id="ARBA00022813"/>
    </source>
</evidence>
<evidence type="ECO:0000259" key="8">
    <source>
        <dbReference type="PROSITE" id="PS50943"/>
    </source>
</evidence>
<dbReference type="PANTHER" id="PTHR33516">
    <property type="entry name" value="LEXA REPRESSOR"/>
    <property type="match status" value="1"/>
</dbReference>
<dbReference type="Gene3D" id="1.10.260.40">
    <property type="entry name" value="lambda repressor-like DNA-binding domains"/>
    <property type="match status" value="1"/>
</dbReference>
<dbReference type="GO" id="GO:0003677">
    <property type="term" value="F:DNA binding"/>
    <property type="evidence" value="ECO:0007669"/>
    <property type="project" value="InterPro"/>
</dbReference>
<dbReference type="GO" id="GO:0006281">
    <property type="term" value="P:DNA repair"/>
    <property type="evidence" value="ECO:0007669"/>
    <property type="project" value="UniProtKB-KW"/>
</dbReference>
<comment type="similarity">
    <text evidence="1">Belongs to the peptidase S24 family.</text>
</comment>
<dbReference type="Pfam" id="PF00717">
    <property type="entry name" value="Peptidase_S24"/>
    <property type="match status" value="1"/>
</dbReference>
<dbReference type="Gene3D" id="2.10.109.10">
    <property type="entry name" value="Umud Fragment, subunit A"/>
    <property type="match status" value="1"/>
</dbReference>